<dbReference type="EMBL" id="MGGP01000012">
    <property type="protein sequence ID" value="OGM32858.1"/>
    <property type="molecule type" value="Genomic_DNA"/>
</dbReference>
<gene>
    <name evidence="3" type="ORF">A2803_06005</name>
</gene>
<evidence type="ECO:0000313" key="4">
    <source>
        <dbReference type="Proteomes" id="UP000178870"/>
    </source>
</evidence>
<comment type="caution">
    <text evidence="3">The sequence shown here is derived from an EMBL/GenBank/DDBJ whole genome shotgun (WGS) entry which is preliminary data.</text>
</comment>
<feature type="domain" description="Methyltransferase" evidence="2">
    <location>
        <begin position="61"/>
        <end position="154"/>
    </location>
</feature>
<evidence type="ECO:0000259" key="2">
    <source>
        <dbReference type="Pfam" id="PF13649"/>
    </source>
</evidence>
<evidence type="ECO:0000313" key="3">
    <source>
        <dbReference type="EMBL" id="OGM32858.1"/>
    </source>
</evidence>
<protein>
    <recommendedName>
        <fullName evidence="2">Methyltransferase domain-containing protein</fullName>
    </recommendedName>
</protein>
<dbReference type="CDD" id="cd02440">
    <property type="entry name" value="AdoMet_MTases"/>
    <property type="match status" value="1"/>
</dbReference>
<dbReference type="InterPro" id="IPR041698">
    <property type="entry name" value="Methyltransf_25"/>
</dbReference>
<dbReference type="AlphaFoldDB" id="A0A1F7Z1L8"/>
<dbReference type="InterPro" id="IPR029063">
    <property type="entry name" value="SAM-dependent_MTases_sf"/>
</dbReference>
<evidence type="ECO:0000256" key="1">
    <source>
        <dbReference type="ARBA" id="ARBA00022679"/>
    </source>
</evidence>
<keyword evidence="1" id="KW-0808">Transferase</keyword>
<proteinExistence type="predicted"/>
<organism evidence="3 4">
    <name type="scientific">Candidatus Woesebacteria bacterium RIFCSPHIGHO2_01_FULL_44_21</name>
    <dbReference type="NCBI Taxonomy" id="1802503"/>
    <lineage>
        <taxon>Bacteria</taxon>
        <taxon>Candidatus Woeseibacteriota</taxon>
    </lineage>
</organism>
<dbReference type="Gene3D" id="3.40.50.150">
    <property type="entry name" value="Vaccinia Virus protein VP39"/>
    <property type="match status" value="1"/>
</dbReference>
<dbReference type="GO" id="GO:0016740">
    <property type="term" value="F:transferase activity"/>
    <property type="evidence" value="ECO:0007669"/>
    <property type="project" value="UniProtKB-KW"/>
</dbReference>
<sequence>MNINMATEQVDQRDSKQVYDKAAKDFRSKAPELLTYKYIVRPSLEKAMDEHFTGDRGALSVLDIGSASGRNVNTLIEEGFKAENILGVEISPEQVKIAKSEIPEASFEVGDISAHKLAPERNDLAIMVMVAEFLDKDKYPQALDNILSSMKPGGVFVCVTTHPKRYEAKYGAKEGSAEVTTRGPWSEDKFSNYVRSVDEQKKAFKEAGFVVEEVEELRIPDEVDEEDRQRRAEFTLPEPYARLTIIAKRPETTTTTAA</sequence>
<reference evidence="3 4" key="1">
    <citation type="journal article" date="2016" name="Nat. Commun.">
        <title>Thousands of microbial genomes shed light on interconnected biogeochemical processes in an aquifer system.</title>
        <authorList>
            <person name="Anantharaman K."/>
            <person name="Brown C.T."/>
            <person name="Hug L.A."/>
            <person name="Sharon I."/>
            <person name="Castelle C.J."/>
            <person name="Probst A.J."/>
            <person name="Thomas B.C."/>
            <person name="Singh A."/>
            <person name="Wilkins M.J."/>
            <person name="Karaoz U."/>
            <person name="Brodie E.L."/>
            <person name="Williams K.H."/>
            <person name="Hubbard S.S."/>
            <person name="Banfield J.F."/>
        </authorList>
    </citation>
    <scope>NUCLEOTIDE SEQUENCE [LARGE SCALE GENOMIC DNA]</scope>
</reference>
<dbReference type="SUPFAM" id="SSF53335">
    <property type="entry name" value="S-adenosyl-L-methionine-dependent methyltransferases"/>
    <property type="match status" value="1"/>
</dbReference>
<dbReference type="Pfam" id="PF13649">
    <property type="entry name" value="Methyltransf_25"/>
    <property type="match status" value="1"/>
</dbReference>
<dbReference type="PANTHER" id="PTHR43861">
    <property type="entry name" value="TRANS-ACONITATE 2-METHYLTRANSFERASE-RELATED"/>
    <property type="match status" value="1"/>
</dbReference>
<accession>A0A1F7Z1L8</accession>
<dbReference type="Proteomes" id="UP000178870">
    <property type="component" value="Unassembled WGS sequence"/>
</dbReference>
<name>A0A1F7Z1L8_9BACT</name>